<dbReference type="PANTHER" id="PTHR33095:SF81">
    <property type="entry name" value="OS07G0619500 PROTEIN"/>
    <property type="match status" value="1"/>
</dbReference>
<proteinExistence type="predicted"/>
<feature type="region of interest" description="Disordered" evidence="1">
    <location>
        <begin position="150"/>
        <end position="172"/>
    </location>
</feature>
<sequence>MEVMVPMVSDFNFDSSSACSTPFISAPSSPKRSDFFYFSTPTSPSRSSSAVATPAAAASSDPDDFAFDFSGHLDISAADELFEAGKIRPLKPPPRLQNINAAAAAAAADHFSPRSPRSPMEKGRRIFREAFSPRKSAAAEVDPFEAAIENARRSRREAPAKPGRRSARSMSPLRVSDFVWDDESAAQKQSRPSVPKAASRSKKWRFRDLLLFRSASEGSSTAGYVRRYCGPSPSDAKSSSFRSTDGGSTGSSRRGLVSAHEMHYTANRAVSEELKKKTALPYKQGLLGCLGFNPAVHGFTRGFTRGRS</sequence>
<gene>
    <name evidence="2" type="ORF">QJS10_CPB19g01512</name>
</gene>
<dbReference type="EMBL" id="JAUJYO010000019">
    <property type="protein sequence ID" value="KAK1288262.1"/>
    <property type="molecule type" value="Genomic_DNA"/>
</dbReference>
<feature type="region of interest" description="Disordered" evidence="1">
    <location>
        <begin position="40"/>
        <end position="60"/>
    </location>
</feature>
<evidence type="ECO:0000256" key="1">
    <source>
        <dbReference type="SAM" id="MobiDB-lite"/>
    </source>
</evidence>
<dbReference type="Pfam" id="PF07816">
    <property type="entry name" value="DUF1645"/>
    <property type="match status" value="1"/>
</dbReference>
<feature type="region of interest" description="Disordered" evidence="1">
    <location>
        <begin position="223"/>
        <end position="259"/>
    </location>
</feature>
<feature type="compositionally biased region" description="Low complexity" evidence="1">
    <location>
        <begin position="238"/>
        <end position="255"/>
    </location>
</feature>
<comment type="caution">
    <text evidence="2">The sequence shown here is derived from an EMBL/GenBank/DDBJ whole genome shotgun (WGS) entry which is preliminary data.</text>
</comment>
<keyword evidence="3" id="KW-1185">Reference proteome</keyword>
<evidence type="ECO:0008006" key="4">
    <source>
        <dbReference type="Google" id="ProtNLM"/>
    </source>
</evidence>
<accession>A0AAV9CJK8</accession>
<protein>
    <recommendedName>
        <fullName evidence="4">Calmodulin-binding protein</fullName>
    </recommendedName>
</protein>
<evidence type="ECO:0000313" key="2">
    <source>
        <dbReference type="EMBL" id="KAK1288262.1"/>
    </source>
</evidence>
<dbReference type="InterPro" id="IPR012442">
    <property type="entry name" value="DUF1645_plant"/>
</dbReference>
<evidence type="ECO:0000313" key="3">
    <source>
        <dbReference type="Proteomes" id="UP001180020"/>
    </source>
</evidence>
<dbReference type="PANTHER" id="PTHR33095">
    <property type="entry name" value="OS07G0619500 PROTEIN"/>
    <property type="match status" value="1"/>
</dbReference>
<feature type="compositionally biased region" description="Basic and acidic residues" evidence="1">
    <location>
        <begin position="150"/>
        <end position="159"/>
    </location>
</feature>
<dbReference type="AlphaFoldDB" id="A0AAV9CJK8"/>
<organism evidence="2 3">
    <name type="scientific">Acorus calamus</name>
    <name type="common">Sweet flag</name>
    <dbReference type="NCBI Taxonomy" id="4465"/>
    <lineage>
        <taxon>Eukaryota</taxon>
        <taxon>Viridiplantae</taxon>
        <taxon>Streptophyta</taxon>
        <taxon>Embryophyta</taxon>
        <taxon>Tracheophyta</taxon>
        <taxon>Spermatophyta</taxon>
        <taxon>Magnoliopsida</taxon>
        <taxon>Liliopsida</taxon>
        <taxon>Acoraceae</taxon>
        <taxon>Acorus</taxon>
    </lineage>
</organism>
<name>A0AAV9CJK8_ACOCL</name>
<reference evidence="2" key="1">
    <citation type="journal article" date="2023" name="Nat. Commun.">
        <title>Diploid and tetraploid genomes of Acorus and the evolution of monocots.</title>
        <authorList>
            <person name="Ma L."/>
            <person name="Liu K.W."/>
            <person name="Li Z."/>
            <person name="Hsiao Y.Y."/>
            <person name="Qi Y."/>
            <person name="Fu T."/>
            <person name="Tang G.D."/>
            <person name="Zhang D."/>
            <person name="Sun W.H."/>
            <person name="Liu D.K."/>
            <person name="Li Y."/>
            <person name="Chen G.Z."/>
            <person name="Liu X.D."/>
            <person name="Liao X.Y."/>
            <person name="Jiang Y.T."/>
            <person name="Yu X."/>
            <person name="Hao Y."/>
            <person name="Huang J."/>
            <person name="Zhao X.W."/>
            <person name="Ke S."/>
            <person name="Chen Y.Y."/>
            <person name="Wu W.L."/>
            <person name="Hsu J.L."/>
            <person name="Lin Y.F."/>
            <person name="Huang M.D."/>
            <person name="Li C.Y."/>
            <person name="Huang L."/>
            <person name="Wang Z.W."/>
            <person name="Zhao X."/>
            <person name="Zhong W.Y."/>
            <person name="Peng D.H."/>
            <person name="Ahmad S."/>
            <person name="Lan S."/>
            <person name="Zhang J.S."/>
            <person name="Tsai W.C."/>
            <person name="Van de Peer Y."/>
            <person name="Liu Z.J."/>
        </authorList>
    </citation>
    <scope>NUCLEOTIDE SEQUENCE</scope>
    <source>
        <strain evidence="2">CP</strain>
    </source>
</reference>
<dbReference type="Proteomes" id="UP001180020">
    <property type="component" value="Unassembled WGS sequence"/>
</dbReference>
<reference evidence="2" key="2">
    <citation type="submission" date="2023-06" db="EMBL/GenBank/DDBJ databases">
        <authorList>
            <person name="Ma L."/>
            <person name="Liu K.-W."/>
            <person name="Li Z."/>
            <person name="Hsiao Y.-Y."/>
            <person name="Qi Y."/>
            <person name="Fu T."/>
            <person name="Tang G."/>
            <person name="Zhang D."/>
            <person name="Sun W.-H."/>
            <person name="Liu D.-K."/>
            <person name="Li Y."/>
            <person name="Chen G.-Z."/>
            <person name="Liu X.-D."/>
            <person name="Liao X.-Y."/>
            <person name="Jiang Y.-T."/>
            <person name="Yu X."/>
            <person name="Hao Y."/>
            <person name="Huang J."/>
            <person name="Zhao X.-W."/>
            <person name="Ke S."/>
            <person name="Chen Y.-Y."/>
            <person name="Wu W.-L."/>
            <person name="Hsu J.-L."/>
            <person name="Lin Y.-F."/>
            <person name="Huang M.-D."/>
            <person name="Li C.-Y."/>
            <person name="Huang L."/>
            <person name="Wang Z.-W."/>
            <person name="Zhao X."/>
            <person name="Zhong W.-Y."/>
            <person name="Peng D.-H."/>
            <person name="Ahmad S."/>
            <person name="Lan S."/>
            <person name="Zhang J.-S."/>
            <person name="Tsai W.-C."/>
            <person name="Van De Peer Y."/>
            <person name="Liu Z.-J."/>
        </authorList>
    </citation>
    <scope>NUCLEOTIDE SEQUENCE</scope>
    <source>
        <strain evidence="2">CP</strain>
        <tissue evidence="2">Leaves</tissue>
    </source>
</reference>